<evidence type="ECO:0000259" key="5">
    <source>
        <dbReference type="Pfam" id="PF01494"/>
    </source>
</evidence>
<dbReference type="PANTHER" id="PTHR45934">
    <property type="entry name" value="FAD/NAD(P)-BINDING OXIDOREDUCTASE FAMILY PROTEIN"/>
    <property type="match status" value="1"/>
</dbReference>
<dbReference type="InterPro" id="IPR002938">
    <property type="entry name" value="FAD-bd"/>
</dbReference>
<proteinExistence type="inferred from homology"/>
<comment type="similarity">
    <text evidence="3">Belongs to the 3-hydroxybenzoate 6-hydroxylase family.</text>
</comment>
<feature type="non-terminal residue" evidence="6">
    <location>
        <position position="1"/>
    </location>
</feature>
<sequence length="117" mass="12112">AAPSTGLPASSVGKVSARPVWELAADRVVRGRLVLLGDAAHMASPRTGAGAYTAMVDAVVLGRELAGGGTLGEALEGYNDDTVGRGRDLYRRSRQAANNFAPPGREVVSPADIAQRR</sequence>
<accession>A0ABQ6MLU5</accession>
<reference evidence="6 7" key="1">
    <citation type="journal article" date="2023" name="Commun. Biol.">
        <title>Genome analysis of Parmales, the sister group of diatoms, reveals the evolutionary specialization of diatoms from phago-mixotrophs to photoautotrophs.</title>
        <authorList>
            <person name="Ban H."/>
            <person name="Sato S."/>
            <person name="Yoshikawa S."/>
            <person name="Yamada K."/>
            <person name="Nakamura Y."/>
            <person name="Ichinomiya M."/>
            <person name="Sato N."/>
            <person name="Blanc-Mathieu R."/>
            <person name="Endo H."/>
            <person name="Kuwata A."/>
            <person name="Ogata H."/>
        </authorList>
    </citation>
    <scope>NUCLEOTIDE SEQUENCE [LARGE SCALE GENOMIC DNA]</scope>
</reference>
<name>A0ABQ6MLU5_9STRA</name>
<dbReference type="InterPro" id="IPR044560">
    <property type="entry name" value="MOase"/>
</dbReference>
<dbReference type="SUPFAM" id="SSF51905">
    <property type="entry name" value="FAD/NAD(P)-binding domain"/>
    <property type="match status" value="1"/>
</dbReference>
<organism evidence="6 7">
    <name type="scientific">Tetraparma gracilis</name>
    <dbReference type="NCBI Taxonomy" id="2962635"/>
    <lineage>
        <taxon>Eukaryota</taxon>
        <taxon>Sar</taxon>
        <taxon>Stramenopiles</taxon>
        <taxon>Ochrophyta</taxon>
        <taxon>Bolidophyceae</taxon>
        <taxon>Parmales</taxon>
        <taxon>Triparmaceae</taxon>
        <taxon>Tetraparma</taxon>
    </lineage>
</organism>
<evidence type="ECO:0000313" key="7">
    <source>
        <dbReference type="Proteomes" id="UP001165060"/>
    </source>
</evidence>
<comment type="caution">
    <text evidence="6">The sequence shown here is derived from an EMBL/GenBank/DDBJ whole genome shotgun (WGS) entry which is preliminary data.</text>
</comment>
<evidence type="ECO:0000256" key="2">
    <source>
        <dbReference type="ARBA" id="ARBA00023033"/>
    </source>
</evidence>
<evidence type="ECO:0000256" key="4">
    <source>
        <dbReference type="SAM" id="MobiDB-lite"/>
    </source>
</evidence>
<dbReference type="PRINTS" id="PR00420">
    <property type="entry name" value="RNGMNOXGNASE"/>
</dbReference>
<feature type="region of interest" description="Disordered" evidence="4">
    <location>
        <begin position="95"/>
        <end position="117"/>
    </location>
</feature>
<protein>
    <recommendedName>
        <fullName evidence="5">FAD-binding domain-containing protein</fullName>
    </recommendedName>
</protein>
<feature type="domain" description="FAD-binding" evidence="5">
    <location>
        <begin position="11"/>
        <end position="67"/>
    </location>
</feature>
<keyword evidence="2" id="KW-0503">Monooxygenase</keyword>
<dbReference type="Proteomes" id="UP001165060">
    <property type="component" value="Unassembled WGS sequence"/>
</dbReference>
<dbReference type="Gene3D" id="3.50.50.60">
    <property type="entry name" value="FAD/NAD(P)-binding domain"/>
    <property type="match status" value="1"/>
</dbReference>
<dbReference type="EMBL" id="BRYB01001578">
    <property type="protein sequence ID" value="GMI28911.1"/>
    <property type="molecule type" value="Genomic_DNA"/>
</dbReference>
<evidence type="ECO:0000256" key="1">
    <source>
        <dbReference type="ARBA" id="ARBA00023002"/>
    </source>
</evidence>
<dbReference type="Pfam" id="PF01494">
    <property type="entry name" value="FAD_binding_3"/>
    <property type="match status" value="1"/>
</dbReference>
<evidence type="ECO:0000256" key="3">
    <source>
        <dbReference type="ARBA" id="ARBA00024018"/>
    </source>
</evidence>
<keyword evidence="1" id="KW-0560">Oxidoreductase</keyword>
<gene>
    <name evidence="6" type="ORF">TeGR_g7532</name>
</gene>
<evidence type="ECO:0000313" key="6">
    <source>
        <dbReference type="EMBL" id="GMI28911.1"/>
    </source>
</evidence>
<dbReference type="InterPro" id="IPR036188">
    <property type="entry name" value="FAD/NAD-bd_sf"/>
</dbReference>
<keyword evidence="7" id="KW-1185">Reference proteome</keyword>
<dbReference type="PANTHER" id="PTHR45934:SF9">
    <property type="entry name" value="FAD_NAD(P)-BINDING OXIDOREDUCTASE FAMILY PROTEIN"/>
    <property type="match status" value="1"/>
</dbReference>